<gene>
    <name evidence="1" type="ORF">A3I42_00830</name>
</gene>
<dbReference type="EMBL" id="MGER01000034">
    <property type="protein sequence ID" value="OGL88386.1"/>
    <property type="molecule type" value="Genomic_DNA"/>
</dbReference>
<accession>A0A1F7VCX9</accession>
<evidence type="ECO:0000313" key="2">
    <source>
        <dbReference type="Proteomes" id="UP000178264"/>
    </source>
</evidence>
<sequence>MKSKIQNPKSKNIKMFLILDPGTVAGSLRFIVVRQDGKKVIFSIVKRKRKSIELVLARIAKALHAKKYRFQDFAGVCVAQGGESFSAVRGMYAIANAIAWSLQIPVCSLTDCAEVSIRNAMLRCLRAKRFHVLLPHYSREPNITVA</sequence>
<proteinExistence type="predicted"/>
<evidence type="ECO:0008006" key="3">
    <source>
        <dbReference type="Google" id="ProtNLM"/>
    </source>
</evidence>
<dbReference type="InterPro" id="IPR043129">
    <property type="entry name" value="ATPase_NBD"/>
</dbReference>
<dbReference type="Proteomes" id="UP000178264">
    <property type="component" value="Unassembled WGS sequence"/>
</dbReference>
<dbReference type="AlphaFoldDB" id="A0A1F7VCX9"/>
<comment type="caution">
    <text evidence="1">The sequence shown here is derived from an EMBL/GenBank/DDBJ whole genome shotgun (WGS) entry which is preliminary data.</text>
</comment>
<organism evidence="1 2">
    <name type="scientific">Candidatus Uhrbacteria bacterium RIFCSPLOWO2_02_FULL_49_11</name>
    <dbReference type="NCBI Taxonomy" id="1802409"/>
    <lineage>
        <taxon>Bacteria</taxon>
        <taxon>Candidatus Uhriibacteriota</taxon>
    </lineage>
</organism>
<protein>
    <recommendedName>
        <fullName evidence="3">Gcp-like domain-containing protein</fullName>
    </recommendedName>
</protein>
<name>A0A1F7VCX9_9BACT</name>
<evidence type="ECO:0000313" key="1">
    <source>
        <dbReference type="EMBL" id="OGL88386.1"/>
    </source>
</evidence>
<dbReference type="Gene3D" id="3.30.420.40">
    <property type="match status" value="1"/>
</dbReference>
<dbReference type="SUPFAM" id="SSF53067">
    <property type="entry name" value="Actin-like ATPase domain"/>
    <property type="match status" value="1"/>
</dbReference>
<reference evidence="1 2" key="1">
    <citation type="journal article" date="2016" name="Nat. Commun.">
        <title>Thousands of microbial genomes shed light on interconnected biogeochemical processes in an aquifer system.</title>
        <authorList>
            <person name="Anantharaman K."/>
            <person name="Brown C.T."/>
            <person name="Hug L.A."/>
            <person name="Sharon I."/>
            <person name="Castelle C.J."/>
            <person name="Probst A.J."/>
            <person name="Thomas B.C."/>
            <person name="Singh A."/>
            <person name="Wilkins M.J."/>
            <person name="Karaoz U."/>
            <person name="Brodie E.L."/>
            <person name="Williams K.H."/>
            <person name="Hubbard S.S."/>
            <person name="Banfield J.F."/>
        </authorList>
    </citation>
    <scope>NUCLEOTIDE SEQUENCE [LARGE SCALE GENOMIC DNA]</scope>
</reference>